<sequence length="232" mass="25229">MRAFFIALQFMTRIPVPMLGDIGKKEIGFSVLFFPLVGLLIGLILVAVGHFPSLSVSATAVVLLIVATLINGALHLDGLGDSADAWLSGAKKTRALEIMQDSHIGSAGVVSIVLILLAKYVFLLEINILELLIMPVVSRAMPIFLMLKFNYVRENGIARDMVDFVPREIAMAIVMIVLSIAVWVSWMGVLMMLVGLFFLVRTMQARLGGWTGDVLGAVIEISEVLFLLGCVL</sequence>
<feature type="transmembrane region" description="Helical" evidence="19">
    <location>
        <begin position="27"/>
        <end position="47"/>
    </location>
</feature>
<comment type="function">
    <text evidence="14">Joins adenosylcobinamide-GDP and alpha-ribazole to generate adenosylcobalamin (Ado-cobalamin). Also synthesizes adenosylcobalamin 5'-phosphate from adenosylcobinamide-GDP and alpha-ribazole 5'-phosphate.</text>
</comment>
<name>A0A1W1E5S1_9ZZZZ</name>
<proteinExistence type="inferred from homology"/>
<evidence type="ECO:0000256" key="19">
    <source>
        <dbReference type="SAM" id="Phobius"/>
    </source>
</evidence>
<keyword evidence="10 19" id="KW-0812">Transmembrane</keyword>
<feature type="transmembrane region" description="Helical" evidence="19">
    <location>
        <begin position="169"/>
        <end position="200"/>
    </location>
</feature>
<keyword evidence="13 19" id="KW-0472">Membrane</keyword>
<evidence type="ECO:0000256" key="11">
    <source>
        <dbReference type="ARBA" id="ARBA00022842"/>
    </source>
</evidence>
<protein>
    <recommendedName>
        <fullName evidence="6">Adenosylcobinamide-GDP ribazoletransferase</fullName>
        <ecNumber evidence="5">2.7.8.26</ecNumber>
    </recommendedName>
    <alternativeName>
        <fullName evidence="16">Cobalamin synthase</fullName>
    </alternativeName>
    <alternativeName>
        <fullName evidence="15">Cobalamin-5'-phosphate synthase</fullName>
    </alternativeName>
</protein>
<comment type="subcellular location">
    <subcellularLocation>
        <location evidence="2">Cell membrane</location>
        <topology evidence="2">Multi-pass membrane protein</topology>
    </subcellularLocation>
</comment>
<dbReference type="AlphaFoldDB" id="A0A1W1E5S1"/>
<accession>A0A1W1E5S1</accession>
<keyword evidence="12 19" id="KW-1133">Transmembrane helix</keyword>
<evidence type="ECO:0000256" key="10">
    <source>
        <dbReference type="ARBA" id="ARBA00022692"/>
    </source>
</evidence>
<dbReference type="EC" id="2.7.8.26" evidence="5"/>
<evidence type="ECO:0000256" key="1">
    <source>
        <dbReference type="ARBA" id="ARBA00001946"/>
    </source>
</evidence>
<keyword evidence="8" id="KW-0169">Cobalamin biosynthesis</keyword>
<evidence type="ECO:0000256" key="17">
    <source>
        <dbReference type="ARBA" id="ARBA00048623"/>
    </source>
</evidence>
<evidence type="ECO:0000256" key="16">
    <source>
        <dbReference type="ARBA" id="ARBA00032853"/>
    </source>
</evidence>
<keyword evidence="9 20" id="KW-0808">Transferase</keyword>
<comment type="catalytic activity">
    <reaction evidence="18">
        <text>alpha-ribazole 5'-phosphate + adenosylcob(III)inamide-GDP = adenosylcob(III)alamin 5'-phosphate + GMP + H(+)</text>
        <dbReference type="Rhea" id="RHEA:23560"/>
        <dbReference type="ChEBI" id="CHEBI:15378"/>
        <dbReference type="ChEBI" id="CHEBI:57918"/>
        <dbReference type="ChEBI" id="CHEBI:58115"/>
        <dbReference type="ChEBI" id="CHEBI:60487"/>
        <dbReference type="ChEBI" id="CHEBI:60493"/>
        <dbReference type="EC" id="2.7.8.26"/>
    </reaction>
</comment>
<dbReference type="GO" id="GO:0009236">
    <property type="term" value="P:cobalamin biosynthetic process"/>
    <property type="evidence" value="ECO:0007669"/>
    <property type="project" value="UniProtKB-UniPathway"/>
</dbReference>
<feature type="transmembrane region" description="Helical" evidence="19">
    <location>
        <begin position="104"/>
        <end position="124"/>
    </location>
</feature>
<evidence type="ECO:0000256" key="4">
    <source>
        <dbReference type="ARBA" id="ARBA00010561"/>
    </source>
</evidence>
<evidence type="ECO:0000256" key="5">
    <source>
        <dbReference type="ARBA" id="ARBA00013200"/>
    </source>
</evidence>
<comment type="pathway">
    <text evidence="3">Cofactor biosynthesis; adenosylcobalamin biosynthesis; adenosylcobalamin from cob(II)yrinate a,c-diamide: step 7/7.</text>
</comment>
<evidence type="ECO:0000256" key="9">
    <source>
        <dbReference type="ARBA" id="ARBA00022679"/>
    </source>
</evidence>
<evidence type="ECO:0000256" key="13">
    <source>
        <dbReference type="ARBA" id="ARBA00023136"/>
    </source>
</evidence>
<keyword evidence="11" id="KW-0460">Magnesium</keyword>
<dbReference type="EMBL" id="FPHZ01000220">
    <property type="protein sequence ID" value="SFV89303.1"/>
    <property type="molecule type" value="Genomic_DNA"/>
</dbReference>
<dbReference type="GO" id="GO:0008818">
    <property type="term" value="F:cobalamin 5'-phosphate synthase activity"/>
    <property type="evidence" value="ECO:0007669"/>
    <property type="project" value="InterPro"/>
</dbReference>
<comment type="cofactor">
    <cofactor evidence="1">
        <name>Mg(2+)</name>
        <dbReference type="ChEBI" id="CHEBI:18420"/>
    </cofactor>
</comment>
<dbReference type="HAMAP" id="MF_00719">
    <property type="entry name" value="CobS"/>
    <property type="match status" value="1"/>
</dbReference>
<gene>
    <name evidence="20" type="ORF">MNB_SUP05-SYMBIONT-5-733</name>
</gene>
<evidence type="ECO:0000256" key="14">
    <source>
        <dbReference type="ARBA" id="ARBA00025228"/>
    </source>
</evidence>
<dbReference type="PANTHER" id="PTHR34148:SF1">
    <property type="entry name" value="ADENOSYLCOBINAMIDE-GDP RIBAZOLETRANSFERASE"/>
    <property type="match status" value="1"/>
</dbReference>
<evidence type="ECO:0000256" key="8">
    <source>
        <dbReference type="ARBA" id="ARBA00022573"/>
    </source>
</evidence>
<keyword evidence="7" id="KW-1003">Cell membrane</keyword>
<evidence type="ECO:0000256" key="18">
    <source>
        <dbReference type="ARBA" id="ARBA00049504"/>
    </source>
</evidence>
<comment type="catalytic activity">
    <reaction evidence="17">
        <text>alpha-ribazole + adenosylcob(III)inamide-GDP = adenosylcob(III)alamin + GMP + H(+)</text>
        <dbReference type="Rhea" id="RHEA:16049"/>
        <dbReference type="ChEBI" id="CHEBI:10329"/>
        <dbReference type="ChEBI" id="CHEBI:15378"/>
        <dbReference type="ChEBI" id="CHEBI:18408"/>
        <dbReference type="ChEBI" id="CHEBI:58115"/>
        <dbReference type="ChEBI" id="CHEBI:60487"/>
        <dbReference type="EC" id="2.7.8.26"/>
    </reaction>
</comment>
<dbReference type="Pfam" id="PF02654">
    <property type="entry name" value="CobS"/>
    <property type="match status" value="1"/>
</dbReference>
<dbReference type="PANTHER" id="PTHR34148">
    <property type="entry name" value="ADENOSYLCOBINAMIDE-GDP RIBAZOLETRANSFERASE"/>
    <property type="match status" value="1"/>
</dbReference>
<evidence type="ECO:0000256" key="6">
    <source>
        <dbReference type="ARBA" id="ARBA00015850"/>
    </source>
</evidence>
<organism evidence="20">
    <name type="scientific">hydrothermal vent metagenome</name>
    <dbReference type="NCBI Taxonomy" id="652676"/>
    <lineage>
        <taxon>unclassified sequences</taxon>
        <taxon>metagenomes</taxon>
        <taxon>ecological metagenomes</taxon>
    </lineage>
</organism>
<dbReference type="UniPathway" id="UPA00148">
    <property type="reaction ID" value="UER00238"/>
</dbReference>
<evidence type="ECO:0000256" key="15">
    <source>
        <dbReference type="ARBA" id="ARBA00032605"/>
    </source>
</evidence>
<evidence type="ECO:0000256" key="3">
    <source>
        <dbReference type="ARBA" id="ARBA00004663"/>
    </source>
</evidence>
<reference evidence="20" key="1">
    <citation type="submission" date="2016-10" db="EMBL/GenBank/DDBJ databases">
        <authorList>
            <person name="de Groot N.N."/>
        </authorList>
    </citation>
    <scope>NUCLEOTIDE SEQUENCE</scope>
</reference>
<evidence type="ECO:0000256" key="2">
    <source>
        <dbReference type="ARBA" id="ARBA00004651"/>
    </source>
</evidence>
<dbReference type="InterPro" id="IPR003805">
    <property type="entry name" value="CobS"/>
</dbReference>
<feature type="transmembrane region" description="Helical" evidence="19">
    <location>
        <begin position="54"/>
        <end position="74"/>
    </location>
</feature>
<evidence type="ECO:0000313" key="20">
    <source>
        <dbReference type="EMBL" id="SFV89303.1"/>
    </source>
</evidence>
<evidence type="ECO:0000256" key="12">
    <source>
        <dbReference type="ARBA" id="ARBA00022989"/>
    </source>
</evidence>
<comment type="similarity">
    <text evidence="4">Belongs to the CobS family.</text>
</comment>
<dbReference type="NCBIfam" id="TIGR00317">
    <property type="entry name" value="cobS"/>
    <property type="match status" value="1"/>
</dbReference>
<dbReference type="GO" id="GO:0005886">
    <property type="term" value="C:plasma membrane"/>
    <property type="evidence" value="ECO:0007669"/>
    <property type="project" value="UniProtKB-SubCell"/>
</dbReference>
<evidence type="ECO:0000256" key="7">
    <source>
        <dbReference type="ARBA" id="ARBA00022475"/>
    </source>
</evidence>
<dbReference type="GO" id="GO:0051073">
    <property type="term" value="F:adenosylcobinamide-GDP ribazoletransferase activity"/>
    <property type="evidence" value="ECO:0007669"/>
    <property type="project" value="UniProtKB-EC"/>
</dbReference>